<accession>Q2LT80</accession>
<evidence type="ECO:0000256" key="8">
    <source>
        <dbReference type="ARBA" id="ARBA00022842"/>
    </source>
</evidence>
<dbReference type="Pfam" id="PF00994">
    <property type="entry name" value="MoCF_biosynth"/>
    <property type="match status" value="1"/>
</dbReference>
<keyword evidence="6 11" id="KW-0808">Transferase</keyword>
<dbReference type="GO" id="GO:0005829">
    <property type="term" value="C:cytosol"/>
    <property type="evidence" value="ECO:0007669"/>
    <property type="project" value="TreeGrafter"/>
</dbReference>
<dbReference type="InterPro" id="IPR001453">
    <property type="entry name" value="MoaB/Mog_dom"/>
</dbReference>
<dbReference type="FunFam" id="3.40.980.10:FF:000004">
    <property type="entry name" value="Molybdopterin molybdenumtransferase"/>
    <property type="match status" value="1"/>
</dbReference>
<dbReference type="Pfam" id="PF03454">
    <property type="entry name" value="MoeA_C"/>
    <property type="match status" value="1"/>
</dbReference>
<dbReference type="AlphaFoldDB" id="Q2LT80"/>
<dbReference type="STRING" id="56780.SYN_00272"/>
<dbReference type="Pfam" id="PF03453">
    <property type="entry name" value="MoeA_N"/>
    <property type="match status" value="1"/>
</dbReference>
<dbReference type="HOGENOM" id="CLU_010186_7_2_7"/>
<dbReference type="eggNOG" id="COG0303">
    <property type="taxonomic scope" value="Bacteria"/>
</dbReference>
<sequence>MAQQLFFIITVWKRGMKNINLPISIDEAQKIILESVKPLTDEGISIMESANRVLYEDIVASTMIPPRDNSAMDGYAVIAADTKGATETSPVKLQVIAEIRAGGLLDGKEVLKGTAIRIMTGAPLPKSADSVIPFEDAEEEAGYIRIFNETVKYSNCRFAGEDIKKGDKVLEKGDRLRSADVGILASLNYQTIKVYKQPTVSIISTGDELAEIGEEVQMGQIRNSNAYSLYSEVKKYSGLPDYLGIVKDTLKDTREMFLKAMKSDVIISTGGVSMGKYDFVKEIYSDLNIETKFEWIKVKPGRPCTFGVKENKLFFGLPGNPVSTLTSFLQFVRPALLRLMGAKRIRKPVLNAILEEDLKKQPGKAFLLRGHFSIRNNEFYVSTTGNQNSSVLRSMSRANCLIVIPENTSEVKAGEKVAIQLIDHDEI</sequence>
<evidence type="ECO:0000313" key="13">
    <source>
        <dbReference type="EMBL" id="ABC77286.1"/>
    </source>
</evidence>
<dbReference type="InterPro" id="IPR005111">
    <property type="entry name" value="MoeA_C_domain_IV"/>
</dbReference>
<dbReference type="Gene3D" id="2.170.190.11">
    <property type="entry name" value="Molybdopterin biosynthesis moea protein, domain 3"/>
    <property type="match status" value="1"/>
</dbReference>
<evidence type="ECO:0000313" key="14">
    <source>
        <dbReference type="Proteomes" id="UP000001933"/>
    </source>
</evidence>
<comment type="similarity">
    <text evidence="4 11">Belongs to the MoeA family.</text>
</comment>
<dbReference type="Proteomes" id="UP000001933">
    <property type="component" value="Chromosome"/>
</dbReference>
<evidence type="ECO:0000256" key="5">
    <source>
        <dbReference type="ARBA" id="ARBA00022505"/>
    </source>
</evidence>
<dbReference type="SUPFAM" id="SSF63882">
    <property type="entry name" value="MoeA N-terminal region -like"/>
    <property type="match status" value="1"/>
</dbReference>
<keyword evidence="7 11" id="KW-0479">Metal-binding</keyword>
<organism evidence="13 14">
    <name type="scientific">Syntrophus aciditrophicus (strain SB)</name>
    <dbReference type="NCBI Taxonomy" id="56780"/>
    <lineage>
        <taxon>Bacteria</taxon>
        <taxon>Pseudomonadati</taxon>
        <taxon>Thermodesulfobacteriota</taxon>
        <taxon>Syntrophia</taxon>
        <taxon>Syntrophales</taxon>
        <taxon>Syntrophaceae</taxon>
        <taxon>Syntrophus</taxon>
    </lineage>
</organism>
<dbReference type="Gene3D" id="2.40.340.10">
    <property type="entry name" value="MoeA, C-terminal, domain IV"/>
    <property type="match status" value="1"/>
</dbReference>
<dbReference type="InterPro" id="IPR036135">
    <property type="entry name" value="MoeA_linker/N_sf"/>
</dbReference>
<dbReference type="NCBIfam" id="TIGR00177">
    <property type="entry name" value="molyb_syn"/>
    <property type="match status" value="1"/>
</dbReference>
<dbReference type="SUPFAM" id="SSF53218">
    <property type="entry name" value="Molybdenum cofactor biosynthesis proteins"/>
    <property type="match status" value="1"/>
</dbReference>
<comment type="function">
    <text evidence="2 11">Catalyzes the insertion of molybdate into adenylated molybdopterin with the concomitant release of AMP.</text>
</comment>
<dbReference type="InterPro" id="IPR036688">
    <property type="entry name" value="MoeA_C_domain_IV_sf"/>
</dbReference>
<evidence type="ECO:0000256" key="6">
    <source>
        <dbReference type="ARBA" id="ARBA00022679"/>
    </source>
</evidence>
<dbReference type="GO" id="GO:0006777">
    <property type="term" value="P:Mo-molybdopterin cofactor biosynthetic process"/>
    <property type="evidence" value="ECO:0007669"/>
    <property type="project" value="UniProtKB-UniRule"/>
</dbReference>
<dbReference type="SMART" id="SM00852">
    <property type="entry name" value="MoCF_biosynth"/>
    <property type="match status" value="1"/>
</dbReference>
<evidence type="ECO:0000256" key="4">
    <source>
        <dbReference type="ARBA" id="ARBA00010763"/>
    </source>
</evidence>
<keyword evidence="8 11" id="KW-0460">Magnesium</keyword>
<evidence type="ECO:0000259" key="12">
    <source>
        <dbReference type="SMART" id="SM00852"/>
    </source>
</evidence>
<evidence type="ECO:0000256" key="11">
    <source>
        <dbReference type="RuleBase" id="RU365090"/>
    </source>
</evidence>
<dbReference type="Gene3D" id="3.90.105.10">
    <property type="entry name" value="Molybdopterin biosynthesis moea protein, domain 2"/>
    <property type="match status" value="1"/>
</dbReference>
<dbReference type="UniPathway" id="UPA00344"/>
<dbReference type="SUPFAM" id="SSF63867">
    <property type="entry name" value="MoeA C-terminal domain-like"/>
    <property type="match status" value="1"/>
</dbReference>
<dbReference type="NCBIfam" id="NF045515">
    <property type="entry name" value="Glp_gephyrin"/>
    <property type="match status" value="1"/>
</dbReference>
<dbReference type="FunCoup" id="Q2LT80">
    <property type="interactions" value="467"/>
</dbReference>
<dbReference type="CDD" id="cd00887">
    <property type="entry name" value="MoeA"/>
    <property type="match status" value="1"/>
</dbReference>
<evidence type="ECO:0000256" key="2">
    <source>
        <dbReference type="ARBA" id="ARBA00002901"/>
    </source>
</evidence>
<dbReference type="InParanoid" id="Q2LT80"/>
<dbReference type="InterPro" id="IPR038987">
    <property type="entry name" value="MoeA-like"/>
</dbReference>
<comment type="pathway">
    <text evidence="3 11">Cofactor biosynthesis; molybdopterin biosynthesis.</text>
</comment>
<dbReference type="EC" id="2.10.1.1" evidence="11"/>
<evidence type="ECO:0000256" key="10">
    <source>
        <dbReference type="ARBA" id="ARBA00047317"/>
    </source>
</evidence>
<gene>
    <name evidence="13" type="ORF">SYN_00272</name>
</gene>
<dbReference type="PANTHER" id="PTHR10192">
    <property type="entry name" value="MOLYBDOPTERIN BIOSYNTHESIS PROTEIN"/>
    <property type="match status" value="1"/>
</dbReference>
<protein>
    <recommendedName>
        <fullName evidence="11">Molybdopterin molybdenumtransferase</fullName>
        <ecNumber evidence="11">2.10.1.1</ecNumber>
    </recommendedName>
</protein>
<dbReference type="Gene3D" id="3.40.980.10">
    <property type="entry name" value="MoaB/Mog-like domain"/>
    <property type="match status" value="1"/>
</dbReference>
<dbReference type="GO" id="GO:0046872">
    <property type="term" value="F:metal ion binding"/>
    <property type="evidence" value="ECO:0007669"/>
    <property type="project" value="UniProtKB-UniRule"/>
</dbReference>
<evidence type="ECO:0000256" key="7">
    <source>
        <dbReference type="ARBA" id="ARBA00022723"/>
    </source>
</evidence>
<dbReference type="PANTHER" id="PTHR10192:SF5">
    <property type="entry name" value="GEPHYRIN"/>
    <property type="match status" value="1"/>
</dbReference>
<feature type="domain" description="MoaB/Mog" evidence="12">
    <location>
        <begin position="201"/>
        <end position="338"/>
    </location>
</feature>
<proteinExistence type="inferred from homology"/>
<name>Q2LT80_SYNAS</name>
<keyword evidence="9 11" id="KW-0501">Molybdenum cofactor biosynthesis</keyword>
<keyword evidence="14" id="KW-1185">Reference proteome</keyword>
<comment type="cofactor">
    <cofactor evidence="1 11">
        <name>Mg(2+)</name>
        <dbReference type="ChEBI" id="CHEBI:18420"/>
    </cofactor>
</comment>
<dbReference type="KEGG" id="sat:SYN_00272"/>
<dbReference type="GO" id="GO:0061599">
    <property type="term" value="F:molybdopterin molybdotransferase activity"/>
    <property type="evidence" value="ECO:0007669"/>
    <property type="project" value="UniProtKB-UniRule"/>
</dbReference>
<dbReference type="InterPro" id="IPR005110">
    <property type="entry name" value="MoeA_linker/N"/>
</dbReference>
<dbReference type="InterPro" id="IPR036425">
    <property type="entry name" value="MoaB/Mog-like_dom_sf"/>
</dbReference>
<dbReference type="OrthoDB" id="9804758at2"/>
<evidence type="ECO:0000256" key="1">
    <source>
        <dbReference type="ARBA" id="ARBA00001946"/>
    </source>
</evidence>
<keyword evidence="5 11" id="KW-0500">Molybdenum</keyword>
<dbReference type="RefSeq" id="WP_011417310.1">
    <property type="nucleotide sequence ID" value="NC_007759.1"/>
</dbReference>
<reference evidence="13 14" key="1">
    <citation type="journal article" date="2007" name="Proc. Natl. Acad. Sci. U.S.A.">
        <title>The genome of Syntrophus aciditrophicus: life at the thermodynamic limit of microbial growth.</title>
        <authorList>
            <person name="McInerney M.J."/>
            <person name="Rohlin L."/>
            <person name="Mouttaki H."/>
            <person name="Kim U."/>
            <person name="Krupp R.S."/>
            <person name="Rios-Hernandez L."/>
            <person name="Sieber J."/>
            <person name="Struchtemeyer C.G."/>
            <person name="Bhattacharyya A."/>
            <person name="Campbell J.W."/>
            <person name="Gunsalus R.P."/>
        </authorList>
    </citation>
    <scope>NUCLEOTIDE SEQUENCE [LARGE SCALE GENOMIC DNA]</scope>
    <source>
        <strain evidence="13 14">SB</strain>
    </source>
</reference>
<evidence type="ECO:0000256" key="3">
    <source>
        <dbReference type="ARBA" id="ARBA00005046"/>
    </source>
</evidence>
<evidence type="ECO:0000256" key="9">
    <source>
        <dbReference type="ARBA" id="ARBA00023150"/>
    </source>
</evidence>
<comment type="catalytic activity">
    <reaction evidence="10">
        <text>adenylyl-molybdopterin + molybdate = Mo-molybdopterin + AMP + H(+)</text>
        <dbReference type="Rhea" id="RHEA:35047"/>
        <dbReference type="ChEBI" id="CHEBI:15378"/>
        <dbReference type="ChEBI" id="CHEBI:36264"/>
        <dbReference type="ChEBI" id="CHEBI:62727"/>
        <dbReference type="ChEBI" id="CHEBI:71302"/>
        <dbReference type="ChEBI" id="CHEBI:456215"/>
        <dbReference type="EC" id="2.10.1.1"/>
    </reaction>
</comment>
<dbReference type="EMBL" id="CP000252">
    <property type="protein sequence ID" value="ABC77286.1"/>
    <property type="molecule type" value="Genomic_DNA"/>
</dbReference>